<dbReference type="GO" id="GO:0006629">
    <property type="term" value="P:lipid metabolic process"/>
    <property type="evidence" value="ECO:0007669"/>
    <property type="project" value="UniProtKB-KW"/>
</dbReference>
<protein>
    <submittedName>
        <fullName evidence="6">Cyclopropane-fatty-acyl-phospholipid synthase</fullName>
    </submittedName>
</protein>
<dbReference type="PANTHER" id="PTHR43667:SF1">
    <property type="entry name" value="CYCLOPROPANE-FATTY-ACYL-PHOSPHOLIPID SYNTHASE"/>
    <property type="match status" value="1"/>
</dbReference>
<keyword evidence="4" id="KW-0949">S-adenosyl-L-methionine</keyword>
<accession>A0A450YFX1</accession>
<proteinExistence type="inferred from homology"/>
<reference evidence="6" key="1">
    <citation type="submission" date="2019-02" db="EMBL/GenBank/DDBJ databases">
        <authorList>
            <person name="Gruber-Vodicka R. H."/>
            <person name="Seah K. B. B."/>
        </authorList>
    </citation>
    <scope>NUCLEOTIDE SEQUENCE</scope>
    <source>
        <strain evidence="7">BECK_BZ123</strain>
        <strain evidence="6">BECK_BZ125</strain>
    </source>
</reference>
<dbReference type="Gene3D" id="3.40.50.150">
    <property type="entry name" value="Vaccinia Virus protein VP39"/>
    <property type="match status" value="1"/>
</dbReference>
<dbReference type="Pfam" id="PF02353">
    <property type="entry name" value="CMAS"/>
    <property type="match status" value="1"/>
</dbReference>
<organism evidence="6">
    <name type="scientific">Candidatus Kentrum sp. TC</name>
    <dbReference type="NCBI Taxonomy" id="2126339"/>
    <lineage>
        <taxon>Bacteria</taxon>
        <taxon>Pseudomonadati</taxon>
        <taxon>Pseudomonadota</taxon>
        <taxon>Gammaproteobacteria</taxon>
        <taxon>Candidatus Kentrum</taxon>
    </lineage>
</organism>
<dbReference type="InterPro" id="IPR050723">
    <property type="entry name" value="CFA/CMAS"/>
</dbReference>
<keyword evidence="5" id="KW-0443">Lipid metabolism</keyword>
<evidence type="ECO:0000256" key="3">
    <source>
        <dbReference type="ARBA" id="ARBA00022679"/>
    </source>
</evidence>
<dbReference type="PANTHER" id="PTHR43667">
    <property type="entry name" value="CYCLOPROPANE-FATTY-ACYL-PHOSPHOLIPID SYNTHASE"/>
    <property type="match status" value="1"/>
</dbReference>
<dbReference type="AlphaFoldDB" id="A0A450YFX1"/>
<name>A0A450YFX1_9GAMM</name>
<evidence type="ECO:0000313" key="7">
    <source>
        <dbReference type="EMBL" id="VFK41858.1"/>
    </source>
</evidence>
<gene>
    <name evidence="7" type="ORF">BECKTC1821D_GA0114238_101117</name>
    <name evidence="6" type="ORF">BECKTC1821E_GA0114239_100720</name>
</gene>
<dbReference type="GO" id="GO:0032259">
    <property type="term" value="P:methylation"/>
    <property type="evidence" value="ECO:0007669"/>
    <property type="project" value="UniProtKB-KW"/>
</dbReference>
<dbReference type="GO" id="GO:0008168">
    <property type="term" value="F:methyltransferase activity"/>
    <property type="evidence" value="ECO:0007669"/>
    <property type="project" value="UniProtKB-KW"/>
</dbReference>
<keyword evidence="2" id="KW-0489">Methyltransferase</keyword>
<dbReference type="EMBL" id="CAADFT010000007">
    <property type="protein sequence ID" value="VFK40383.1"/>
    <property type="molecule type" value="Genomic_DNA"/>
</dbReference>
<evidence type="ECO:0000256" key="2">
    <source>
        <dbReference type="ARBA" id="ARBA00022603"/>
    </source>
</evidence>
<evidence type="ECO:0000256" key="1">
    <source>
        <dbReference type="ARBA" id="ARBA00010815"/>
    </source>
</evidence>
<comment type="similarity">
    <text evidence="1">Belongs to the CFA/CMAS family.</text>
</comment>
<dbReference type="InterPro" id="IPR029063">
    <property type="entry name" value="SAM-dependent_MTases_sf"/>
</dbReference>
<sequence>MGKYLIANHDCWYTGISLAQSHIDYALNVMCKGNKRVKIVKQDYRDIEQKFDRIFFVGVSEHFGREYYRLFFETVRENLKKDGGFCAAYRLRQHHSSAC</sequence>
<dbReference type="SUPFAM" id="SSF53335">
    <property type="entry name" value="S-adenosyl-L-methionine-dependent methyltransferases"/>
    <property type="match status" value="1"/>
</dbReference>
<evidence type="ECO:0000313" key="6">
    <source>
        <dbReference type="EMBL" id="VFK40383.1"/>
    </source>
</evidence>
<dbReference type="EMBL" id="CAADFS010000011">
    <property type="protein sequence ID" value="VFK41858.1"/>
    <property type="molecule type" value="Genomic_DNA"/>
</dbReference>
<evidence type="ECO:0000256" key="4">
    <source>
        <dbReference type="ARBA" id="ARBA00022691"/>
    </source>
</evidence>
<evidence type="ECO:0000256" key="5">
    <source>
        <dbReference type="ARBA" id="ARBA00023098"/>
    </source>
</evidence>
<keyword evidence="3" id="KW-0808">Transferase</keyword>